<dbReference type="AlphaFoldDB" id="A0A2S5BEE4"/>
<sequence length="427" mass="46672">PGHERKGTKTQAHDVAGIVAPGATGVIYVTERATANGFKPGAEGWANFGQGAPETGQLPGAAPRPDSISLSELSKHAGEDVNEYAPTTGVTALREAVAKYYNETYRKGKKSQYTAANVCIVPGGRAGLTRVAAVIGDVFVAYTVPEYTSYDQLLSSFKRLVPIPTMLKPEDAYHLNVDGLEEMIHDMGVSALFLSNPHNPTGQVIHGKDLERMVALSRKGTTMILDEFYEQYLYTEEGAQVSAAEFVEDVNSDNVVLINGLTKVVGPETLITALGQSGSFLDGGAPHPLQVAAIPLLDPKLVHSERLILQRVFKEKRDFVVKRLKEIGFDVWNPPQATFYMWLDLSALPSPLCHGLVFFEEALKEKVIVVRNLLDSPCDRFVRLSFGPPMDEIKRGLDGIERIITRVAKLMDQGASLEDVIGRDLKR</sequence>
<dbReference type="InterPro" id="IPR050596">
    <property type="entry name" value="AspAT/PAT-like"/>
</dbReference>
<comment type="caution">
    <text evidence="8">The sequence shown here is derived from an EMBL/GenBank/DDBJ whole genome shotgun (WGS) entry which is preliminary data.</text>
</comment>
<evidence type="ECO:0000256" key="2">
    <source>
        <dbReference type="ARBA" id="ARBA00007441"/>
    </source>
</evidence>
<dbReference type="STRING" id="741276.A0A2S5BEE4"/>
<dbReference type="GO" id="GO:0030170">
    <property type="term" value="F:pyridoxal phosphate binding"/>
    <property type="evidence" value="ECO:0007669"/>
    <property type="project" value="InterPro"/>
</dbReference>
<feature type="non-terminal residue" evidence="8">
    <location>
        <position position="1"/>
    </location>
</feature>
<dbReference type="Gene3D" id="3.40.640.10">
    <property type="entry name" value="Type I PLP-dependent aspartate aminotransferase-like (Major domain)"/>
    <property type="match status" value="1"/>
</dbReference>
<evidence type="ECO:0000313" key="9">
    <source>
        <dbReference type="Proteomes" id="UP000237144"/>
    </source>
</evidence>
<organism evidence="8 9">
    <name type="scientific">Rhodotorula taiwanensis</name>
    <dbReference type="NCBI Taxonomy" id="741276"/>
    <lineage>
        <taxon>Eukaryota</taxon>
        <taxon>Fungi</taxon>
        <taxon>Dikarya</taxon>
        <taxon>Basidiomycota</taxon>
        <taxon>Pucciniomycotina</taxon>
        <taxon>Microbotryomycetes</taxon>
        <taxon>Sporidiobolales</taxon>
        <taxon>Sporidiobolaceae</taxon>
        <taxon>Rhodotorula</taxon>
    </lineage>
</organism>
<dbReference type="EMBL" id="PJQD01000019">
    <property type="protein sequence ID" value="POY75139.1"/>
    <property type="molecule type" value="Genomic_DNA"/>
</dbReference>
<dbReference type="PANTHER" id="PTHR46383:SF1">
    <property type="entry name" value="ASPARTATE AMINOTRANSFERASE"/>
    <property type="match status" value="1"/>
</dbReference>
<dbReference type="InterPro" id="IPR004839">
    <property type="entry name" value="Aminotransferase_I/II_large"/>
</dbReference>
<evidence type="ECO:0000256" key="5">
    <source>
        <dbReference type="ARBA" id="ARBA00022898"/>
    </source>
</evidence>
<keyword evidence="3" id="KW-0032">Aminotransferase</keyword>
<evidence type="ECO:0000313" key="8">
    <source>
        <dbReference type="EMBL" id="POY75139.1"/>
    </source>
</evidence>
<dbReference type="CDD" id="cd00609">
    <property type="entry name" value="AAT_like"/>
    <property type="match status" value="1"/>
</dbReference>
<gene>
    <name evidence="8" type="ORF">BMF94_1770</name>
</gene>
<reference evidence="8 9" key="1">
    <citation type="journal article" date="2018" name="Front. Microbiol.">
        <title>Prospects for Fungal Bioremediation of Acidic Radioactive Waste Sites: Characterization and Genome Sequence of Rhodotorula taiwanensis MD1149.</title>
        <authorList>
            <person name="Tkavc R."/>
            <person name="Matrosova V.Y."/>
            <person name="Grichenko O.E."/>
            <person name="Gostincar C."/>
            <person name="Volpe R.P."/>
            <person name="Klimenkova P."/>
            <person name="Gaidamakova E.K."/>
            <person name="Zhou C.E."/>
            <person name="Stewart B.J."/>
            <person name="Lyman M.G."/>
            <person name="Malfatti S.A."/>
            <person name="Rubinfeld B."/>
            <person name="Courtot M."/>
            <person name="Singh J."/>
            <person name="Dalgard C.L."/>
            <person name="Hamilton T."/>
            <person name="Frey K.G."/>
            <person name="Gunde-Cimerman N."/>
            <person name="Dugan L."/>
            <person name="Daly M.J."/>
        </authorList>
    </citation>
    <scope>NUCLEOTIDE SEQUENCE [LARGE SCALE GENOMIC DNA]</scope>
    <source>
        <strain evidence="8 9">MD1149</strain>
    </source>
</reference>
<evidence type="ECO:0000256" key="6">
    <source>
        <dbReference type="SAM" id="MobiDB-lite"/>
    </source>
</evidence>
<evidence type="ECO:0000259" key="7">
    <source>
        <dbReference type="Pfam" id="PF00155"/>
    </source>
</evidence>
<proteinExistence type="inferred from homology"/>
<comment type="cofactor">
    <cofactor evidence="1">
        <name>pyridoxal 5'-phosphate</name>
        <dbReference type="ChEBI" id="CHEBI:597326"/>
    </cofactor>
</comment>
<dbReference type="Pfam" id="PF00155">
    <property type="entry name" value="Aminotran_1_2"/>
    <property type="match status" value="1"/>
</dbReference>
<dbReference type="PANTHER" id="PTHR46383">
    <property type="entry name" value="ASPARTATE AMINOTRANSFERASE"/>
    <property type="match status" value="1"/>
</dbReference>
<dbReference type="InterPro" id="IPR015421">
    <property type="entry name" value="PyrdxlP-dep_Trfase_major"/>
</dbReference>
<dbReference type="Proteomes" id="UP000237144">
    <property type="component" value="Unassembled WGS sequence"/>
</dbReference>
<keyword evidence="9" id="KW-1185">Reference proteome</keyword>
<keyword evidence="4" id="KW-0808">Transferase</keyword>
<accession>A0A2S5BEE4</accession>
<dbReference type="GO" id="GO:0006520">
    <property type="term" value="P:amino acid metabolic process"/>
    <property type="evidence" value="ECO:0007669"/>
    <property type="project" value="InterPro"/>
</dbReference>
<protein>
    <recommendedName>
        <fullName evidence="7">Aminotransferase class I/classII large domain-containing protein</fullName>
    </recommendedName>
</protein>
<evidence type="ECO:0000256" key="4">
    <source>
        <dbReference type="ARBA" id="ARBA00022679"/>
    </source>
</evidence>
<dbReference type="SUPFAM" id="SSF53383">
    <property type="entry name" value="PLP-dependent transferases"/>
    <property type="match status" value="1"/>
</dbReference>
<name>A0A2S5BEE4_9BASI</name>
<feature type="region of interest" description="Disordered" evidence="6">
    <location>
        <begin position="45"/>
        <end position="65"/>
    </location>
</feature>
<dbReference type="InterPro" id="IPR015424">
    <property type="entry name" value="PyrdxlP-dep_Trfase"/>
</dbReference>
<keyword evidence="5" id="KW-0663">Pyridoxal phosphate</keyword>
<feature type="domain" description="Aminotransferase class I/classII large" evidence="7">
    <location>
        <begin position="47"/>
        <end position="399"/>
    </location>
</feature>
<comment type="similarity">
    <text evidence="2">Belongs to the class-I pyridoxal-phosphate-dependent aminotransferase family.</text>
</comment>
<evidence type="ECO:0000256" key="3">
    <source>
        <dbReference type="ARBA" id="ARBA00022576"/>
    </source>
</evidence>
<dbReference type="OrthoDB" id="2108at2759"/>
<evidence type="ECO:0000256" key="1">
    <source>
        <dbReference type="ARBA" id="ARBA00001933"/>
    </source>
</evidence>
<dbReference type="GO" id="GO:0008483">
    <property type="term" value="F:transaminase activity"/>
    <property type="evidence" value="ECO:0007669"/>
    <property type="project" value="UniProtKB-KW"/>
</dbReference>